<dbReference type="SMART" id="SM00355">
    <property type="entry name" value="ZnF_C2H2"/>
    <property type="match status" value="3"/>
</dbReference>
<gene>
    <name evidence="3" type="ORF">TRIATDRAFT_86392</name>
</gene>
<organism evidence="3 4">
    <name type="scientific">Hypocrea atroviridis (strain ATCC 20476 / IMI 206040)</name>
    <name type="common">Trichoderma atroviride</name>
    <dbReference type="NCBI Taxonomy" id="452589"/>
    <lineage>
        <taxon>Eukaryota</taxon>
        <taxon>Fungi</taxon>
        <taxon>Dikarya</taxon>
        <taxon>Ascomycota</taxon>
        <taxon>Pezizomycotina</taxon>
        <taxon>Sordariomycetes</taxon>
        <taxon>Hypocreomycetidae</taxon>
        <taxon>Hypocreales</taxon>
        <taxon>Hypocreaceae</taxon>
        <taxon>Trichoderma</taxon>
    </lineage>
</organism>
<dbReference type="HOGENOM" id="CLU_016775_1_0_1"/>
<proteinExistence type="predicted"/>
<sequence>MSSLIHSPPGNGPSHEDRVGRPMVRYLLDTYSMEQIQKLLEEEACALPLLPSRSSPLQAFKPIKETFFATLAATQQRREMLTAEKALLNLANDSVAEIVGEENTGDLRIEKPPKKKEYICGFCSEYGIYKRLSRPSDLKRHLESTHHTNNLWVCPKANCRRVFQWLGAFKEHARCYHKVRVRIYDAEVITLCPQTVFACGFEGCSQVYEAPSEFEVSPARDTYIAHVVTHLQSILDKPRAWSFTCRMRNLLRQSALSNIWRHLSPTYDENQQLNWDARSSSVLQKLLETRHLGSPIDLMRNAIALGSGPCREVQLAQGNAVLPILGECQAEVHQIDLPADMPADMPAVQATPSPAEPGDDTAESATANCSESLVAPNHSDALQSVYRLEHSHQDAMQEILDSLHDQPVEQQYLSEDFTDPMEWIENNDEEGNDII</sequence>
<dbReference type="AlphaFoldDB" id="G9P2R2"/>
<feature type="domain" description="C2H2-type" evidence="2">
    <location>
        <begin position="154"/>
        <end position="177"/>
    </location>
</feature>
<dbReference type="eggNOG" id="ENOG502SV4E">
    <property type="taxonomic scope" value="Eukaryota"/>
</dbReference>
<protein>
    <recommendedName>
        <fullName evidence="2">C2H2-type domain-containing protein</fullName>
    </recommendedName>
</protein>
<name>G9P2R2_HYPAI</name>
<dbReference type="InterPro" id="IPR013087">
    <property type="entry name" value="Znf_C2H2_type"/>
</dbReference>
<keyword evidence="4" id="KW-1185">Reference proteome</keyword>
<dbReference type="PROSITE" id="PS00028">
    <property type="entry name" value="ZINC_FINGER_C2H2_1"/>
    <property type="match status" value="1"/>
</dbReference>
<accession>G9P2R2</accession>
<evidence type="ECO:0000256" key="1">
    <source>
        <dbReference type="SAM" id="MobiDB-lite"/>
    </source>
</evidence>
<reference evidence="3 4" key="1">
    <citation type="journal article" date="2011" name="Genome Biol.">
        <title>Comparative genome sequence analysis underscores mycoparasitism as the ancestral life style of Trichoderma.</title>
        <authorList>
            <person name="Kubicek C.P."/>
            <person name="Herrera-Estrella A."/>
            <person name="Seidl-Seiboth V."/>
            <person name="Martinez D.A."/>
            <person name="Druzhinina I.S."/>
            <person name="Thon M."/>
            <person name="Zeilinger S."/>
            <person name="Casas-Flores S."/>
            <person name="Horwitz B.A."/>
            <person name="Mukherjee P.K."/>
            <person name="Mukherjee M."/>
            <person name="Kredics L."/>
            <person name="Alcaraz L.D."/>
            <person name="Aerts A."/>
            <person name="Antal Z."/>
            <person name="Atanasova L."/>
            <person name="Cervantes-Badillo M.G."/>
            <person name="Challacombe J."/>
            <person name="Chertkov O."/>
            <person name="McCluskey K."/>
            <person name="Coulpier F."/>
            <person name="Deshpande N."/>
            <person name="von Doehren H."/>
            <person name="Ebbole D.J."/>
            <person name="Esquivel-Naranjo E.U."/>
            <person name="Fekete E."/>
            <person name="Flipphi M."/>
            <person name="Glaser F."/>
            <person name="Gomez-Rodriguez E.Y."/>
            <person name="Gruber S."/>
            <person name="Han C."/>
            <person name="Henrissat B."/>
            <person name="Hermosa R."/>
            <person name="Hernandez-Onate M."/>
            <person name="Karaffa L."/>
            <person name="Kosti I."/>
            <person name="Le Crom S."/>
            <person name="Lindquist E."/>
            <person name="Lucas S."/>
            <person name="Luebeck M."/>
            <person name="Luebeck P.S."/>
            <person name="Margeot A."/>
            <person name="Metz B."/>
            <person name="Misra M."/>
            <person name="Nevalainen H."/>
            <person name="Omann M."/>
            <person name="Packer N."/>
            <person name="Perrone G."/>
            <person name="Uresti-Rivera E.E."/>
            <person name="Salamov A."/>
            <person name="Schmoll M."/>
            <person name="Seiboth B."/>
            <person name="Shapiro H."/>
            <person name="Sukno S."/>
            <person name="Tamayo-Ramos J.A."/>
            <person name="Tisch D."/>
            <person name="Wiest A."/>
            <person name="Wilkinson H.H."/>
            <person name="Zhang M."/>
            <person name="Coutinho P.M."/>
            <person name="Kenerley C.M."/>
            <person name="Monte E."/>
            <person name="Baker S.E."/>
            <person name="Grigoriev I.V."/>
        </authorList>
    </citation>
    <scope>NUCLEOTIDE SEQUENCE [LARGE SCALE GENOMIC DNA]</scope>
    <source>
        <strain evidence="4">ATCC 20476 / IMI 206040</strain>
    </source>
</reference>
<dbReference type="OMA" id="WIENNDE"/>
<evidence type="ECO:0000313" key="3">
    <source>
        <dbReference type="EMBL" id="EHK42742.1"/>
    </source>
</evidence>
<evidence type="ECO:0000313" key="4">
    <source>
        <dbReference type="Proteomes" id="UP000005426"/>
    </source>
</evidence>
<dbReference type="OrthoDB" id="4898044at2759"/>
<evidence type="ECO:0000259" key="2">
    <source>
        <dbReference type="PROSITE" id="PS00028"/>
    </source>
</evidence>
<dbReference type="EMBL" id="ABDG02000026">
    <property type="protein sequence ID" value="EHK42742.1"/>
    <property type="molecule type" value="Genomic_DNA"/>
</dbReference>
<dbReference type="Gene3D" id="3.30.160.60">
    <property type="entry name" value="Classic Zinc Finger"/>
    <property type="match status" value="1"/>
</dbReference>
<dbReference type="Proteomes" id="UP000005426">
    <property type="component" value="Unassembled WGS sequence"/>
</dbReference>
<feature type="region of interest" description="Disordered" evidence="1">
    <location>
        <begin position="347"/>
        <end position="366"/>
    </location>
</feature>
<comment type="caution">
    <text evidence="3">The sequence shown here is derived from an EMBL/GenBank/DDBJ whole genome shotgun (WGS) entry which is preliminary data.</text>
</comment>